<gene>
    <name evidence="2" type="ORF">SYN_00342</name>
</gene>
<sequence>MSPMDAHAGQLIGLIEKITYTFGMQSMEEQCCSENISHAEYRALQAALDCDICSMQDIAKSAGVTKSGATRIAKRLEGKGLAKRQQDRKDGRICCVTLTEEGRTLLKRIEDRLLNKMRKILVNMDTTVREILILSLSSFVQSAERQGVDEGQKGEVRCCLMEKKNLPGNG</sequence>
<dbReference type="OrthoDB" id="5432081at2"/>
<dbReference type="InterPro" id="IPR000835">
    <property type="entry name" value="HTH_MarR-typ"/>
</dbReference>
<evidence type="ECO:0000259" key="1">
    <source>
        <dbReference type="PROSITE" id="PS50995"/>
    </source>
</evidence>
<protein>
    <submittedName>
        <fullName evidence="2">Transcriptional regulator, marR family</fullName>
    </submittedName>
</protein>
<dbReference type="SUPFAM" id="SSF46785">
    <property type="entry name" value="Winged helix' DNA-binding domain"/>
    <property type="match status" value="1"/>
</dbReference>
<dbReference type="EMBL" id="CP000252">
    <property type="protein sequence ID" value="ABC78812.1"/>
    <property type="molecule type" value="Genomic_DNA"/>
</dbReference>
<dbReference type="SMART" id="SM00347">
    <property type="entry name" value="HTH_MARR"/>
    <property type="match status" value="1"/>
</dbReference>
<dbReference type="STRING" id="56780.SYN_00342"/>
<dbReference type="GO" id="GO:0006950">
    <property type="term" value="P:response to stress"/>
    <property type="evidence" value="ECO:0007669"/>
    <property type="project" value="TreeGrafter"/>
</dbReference>
<dbReference type="HOGENOM" id="CLU_1746618_0_0_7"/>
<dbReference type="Pfam" id="PF01047">
    <property type="entry name" value="MarR"/>
    <property type="match status" value="1"/>
</dbReference>
<dbReference type="PANTHER" id="PTHR33164:SF43">
    <property type="entry name" value="HTH-TYPE TRANSCRIPTIONAL REPRESSOR YETL"/>
    <property type="match status" value="1"/>
</dbReference>
<accession>Q2LXK3</accession>
<dbReference type="Proteomes" id="UP000001933">
    <property type="component" value="Chromosome"/>
</dbReference>
<feature type="domain" description="HTH marR-type" evidence="1">
    <location>
        <begin position="8"/>
        <end position="141"/>
    </location>
</feature>
<dbReference type="Gene3D" id="1.10.10.10">
    <property type="entry name" value="Winged helix-like DNA-binding domain superfamily/Winged helix DNA-binding domain"/>
    <property type="match status" value="1"/>
</dbReference>
<dbReference type="GO" id="GO:0003700">
    <property type="term" value="F:DNA-binding transcription factor activity"/>
    <property type="evidence" value="ECO:0007669"/>
    <property type="project" value="InterPro"/>
</dbReference>
<dbReference type="PRINTS" id="PR00598">
    <property type="entry name" value="HTHMARR"/>
</dbReference>
<dbReference type="InterPro" id="IPR036388">
    <property type="entry name" value="WH-like_DNA-bd_sf"/>
</dbReference>
<dbReference type="PROSITE" id="PS50995">
    <property type="entry name" value="HTH_MARR_2"/>
    <property type="match status" value="1"/>
</dbReference>
<reference evidence="2 3" key="1">
    <citation type="journal article" date="2007" name="Proc. Natl. Acad. Sci. U.S.A.">
        <title>The genome of Syntrophus aciditrophicus: life at the thermodynamic limit of microbial growth.</title>
        <authorList>
            <person name="McInerney M.J."/>
            <person name="Rohlin L."/>
            <person name="Mouttaki H."/>
            <person name="Kim U."/>
            <person name="Krupp R.S."/>
            <person name="Rios-Hernandez L."/>
            <person name="Sieber J."/>
            <person name="Struchtemeyer C.G."/>
            <person name="Bhattacharyya A."/>
            <person name="Campbell J.W."/>
            <person name="Gunsalus R.P."/>
        </authorList>
    </citation>
    <scope>NUCLEOTIDE SEQUENCE [LARGE SCALE GENOMIC DNA]</scope>
    <source>
        <strain evidence="2 3">SB</strain>
    </source>
</reference>
<dbReference type="InterPro" id="IPR039422">
    <property type="entry name" value="MarR/SlyA-like"/>
</dbReference>
<organism evidence="2 3">
    <name type="scientific">Syntrophus aciditrophicus (strain SB)</name>
    <dbReference type="NCBI Taxonomy" id="56780"/>
    <lineage>
        <taxon>Bacteria</taxon>
        <taxon>Pseudomonadati</taxon>
        <taxon>Thermodesulfobacteriota</taxon>
        <taxon>Syntrophia</taxon>
        <taxon>Syntrophales</taxon>
        <taxon>Syntrophaceae</taxon>
        <taxon>Syntrophus</taxon>
    </lineage>
</organism>
<dbReference type="eggNOG" id="COG1846">
    <property type="taxonomic scope" value="Bacteria"/>
</dbReference>
<dbReference type="AlphaFoldDB" id="Q2LXK3"/>
<keyword evidence="3" id="KW-1185">Reference proteome</keyword>
<evidence type="ECO:0000313" key="3">
    <source>
        <dbReference type="Proteomes" id="UP000001933"/>
    </source>
</evidence>
<dbReference type="InParanoid" id="Q2LXK3"/>
<dbReference type="RefSeq" id="WP_011418828.1">
    <property type="nucleotide sequence ID" value="NC_007759.1"/>
</dbReference>
<evidence type="ECO:0000313" key="2">
    <source>
        <dbReference type="EMBL" id="ABC78812.1"/>
    </source>
</evidence>
<name>Q2LXK3_SYNAS</name>
<proteinExistence type="predicted"/>
<dbReference type="PANTHER" id="PTHR33164">
    <property type="entry name" value="TRANSCRIPTIONAL REGULATOR, MARR FAMILY"/>
    <property type="match status" value="1"/>
</dbReference>
<dbReference type="InterPro" id="IPR036390">
    <property type="entry name" value="WH_DNA-bd_sf"/>
</dbReference>
<dbReference type="KEGG" id="sat:SYN_00342"/>